<evidence type="ECO:0000313" key="6">
    <source>
        <dbReference type="EMBL" id="MVU75895.1"/>
    </source>
</evidence>
<evidence type="ECO:0000313" key="7">
    <source>
        <dbReference type="Proteomes" id="UP000466794"/>
    </source>
</evidence>
<name>A0A7K1UNG9_9NOCA</name>
<evidence type="ECO:0000259" key="5">
    <source>
        <dbReference type="PROSITE" id="PS50931"/>
    </source>
</evidence>
<dbReference type="GO" id="GO:0003700">
    <property type="term" value="F:DNA-binding transcription factor activity"/>
    <property type="evidence" value="ECO:0007669"/>
    <property type="project" value="InterPro"/>
</dbReference>
<evidence type="ECO:0000256" key="3">
    <source>
        <dbReference type="ARBA" id="ARBA00023125"/>
    </source>
</evidence>
<accession>A0A7K1UNG9</accession>
<keyword evidence="3" id="KW-0238">DNA-binding</keyword>
<evidence type="ECO:0000256" key="1">
    <source>
        <dbReference type="ARBA" id="ARBA00009437"/>
    </source>
</evidence>
<sequence length="298" mass="32160">MSDARPDLGLLELLVAIDDNGSLGAAARAVGMAQPNASRAVRQWEQRVGLTLIERSPRGSTLTAAGTVVVHWAREVLADVDRLLDAAAALRTDRDAELRISASMTVAECLLPAWLGDFRRVHPDIKVQLQVRNSLQVFDRLLAGECDLGFVESPSVPDRLHSATVAHDRLIVVVDPAHPWTRRRRRLTIAELAATPLLVREPGSGTRSTVDVALAEFPRAEPLLELGSAAAIRTSVSSGVGPAVMSTLAVADQLDRGELVAIPVEGLDLPRTLRAVWRPPRKLSGPAGQLVSEIVRRR</sequence>
<comment type="caution">
    <text evidence="6">The sequence shown here is derived from an EMBL/GenBank/DDBJ whole genome shotgun (WGS) entry which is preliminary data.</text>
</comment>
<dbReference type="InterPro" id="IPR005119">
    <property type="entry name" value="LysR_subst-bd"/>
</dbReference>
<dbReference type="PANTHER" id="PTHR30126">
    <property type="entry name" value="HTH-TYPE TRANSCRIPTIONAL REGULATOR"/>
    <property type="match status" value="1"/>
</dbReference>
<dbReference type="PANTHER" id="PTHR30126:SF39">
    <property type="entry name" value="HTH-TYPE TRANSCRIPTIONAL REGULATOR CYSL"/>
    <property type="match status" value="1"/>
</dbReference>
<dbReference type="Pfam" id="PF03466">
    <property type="entry name" value="LysR_substrate"/>
    <property type="match status" value="1"/>
</dbReference>
<dbReference type="RefSeq" id="WP_157354670.1">
    <property type="nucleotide sequence ID" value="NZ_WRPP01000001.1"/>
</dbReference>
<dbReference type="SUPFAM" id="SSF53850">
    <property type="entry name" value="Periplasmic binding protein-like II"/>
    <property type="match status" value="1"/>
</dbReference>
<dbReference type="Proteomes" id="UP000466794">
    <property type="component" value="Unassembled WGS sequence"/>
</dbReference>
<keyword evidence="4" id="KW-0804">Transcription</keyword>
<dbReference type="AlphaFoldDB" id="A0A7K1UNG9"/>
<keyword evidence="2" id="KW-0805">Transcription regulation</keyword>
<organism evidence="6 7">
    <name type="scientific">Nocardia terrae</name>
    <dbReference type="NCBI Taxonomy" id="2675851"/>
    <lineage>
        <taxon>Bacteria</taxon>
        <taxon>Bacillati</taxon>
        <taxon>Actinomycetota</taxon>
        <taxon>Actinomycetes</taxon>
        <taxon>Mycobacteriales</taxon>
        <taxon>Nocardiaceae</taxon>
        <taxon>Nocardia</taxon>
    </lineage>
</organism>
<proteinExistence type="inferred from homology"/>
<dbReference type="InterPro" id="IPR036388">
    <property type="entry name" value="WH-like_DNA-bd_sf"/>
</dbReference>
<evidence type="ECO:0000256" key="4">
    <source>
        <dbReference type="ARBA" id="ARBA00023163"/>
    </source>
</evidence>
<keyword evidence="7" id="KW-1185">Reference proteome</keyword>
<dbReference type="GO" id="GO:0000976">
    <property type="term" value="F:transcription cis-regulatory region binding"/>
    <property type="evidence" value="ECO:0007669"/>
    <property type="project" value="TreeGrafter"/>
</dbReference>
<dbReference type="EMBL" id="WRPP01000001">
    <property type="protein sequence ID" value="MVU75895.1"/>
    <property type="molecule type" value="Genomic_DNA"/>
</dbReference>
<evidence type="ECO:0000256" key="2">
    <source>
        <dbReference type="ARBA" id="ARBA00023015"/>
    </source>
</evidence>
<protein>
    <submittedName>
        <fullName evidence="6">LysR family transcriptional regulator</fullName>
    </submittedName>
</protein>
<comment type="similarity">
    <text evidence="1">Belongs to the LysR transcriptional regulatory family.</text>
</comment>
<dbReference type="Gene3D" id="3.40.190.10">
    <property type="entry name" value="Periplasmic binding protein-like II"/>
    <property type="match status" value="2"/>
</dbReference>
<dbReference type="Gene3D" id="1.10.10.10">
    <property type="entry name" value="Winged helix-like DNA-binding domain superfamily/Winged helix DNA-binding domain"/>
    <property type="match status" value="1"/>
</dbReference>
<feature type="domain" description="HTH lysR-type" evidence="5">
    <location>
        <begin position="6"/>
        <end position="63"/>
    </location>
</feature>
<reference evidence="6 7" key="1">
    <citation type="submission" date="2019-12" db="EMBL/GenBank/DDBJ databases">
        <title>Nocardia sp. nov. ET3-3 isolated from soil.</title>
        <authorList>
            <person name="Kanchanasin P."/>
            <person name="Tanasupawat S."/>
            <person name="Yuki M."/>
            <person name="Kudo T."/>
        </authorList>
    </citation>
    <scope>NUCLEOTIDE SEQUENCE [LARGE SCALE GENOMIC DNA]</scope>
    <source>
        <strain evidence="6 7">ET3-3</strain>
    </source>
</reference>
<dbReference type="Pfam" id="PF00126">
    <property type="entry name" value="HTH_1"/>
    <property type="match status" value="1"/>
</dbReference>
<dbReference type="PROSITE" id="PS50931">
    <property type="entry name" value="HTH_LYSR"/>
    <property type="match status" value="1"/>
</dbReference>
<dbReference type="InterPro" id="IPR036390">
    <property type="entry name" value="WH_DNA-bd_sf"/>
</dbReference>
<dbReference type="InterPro" id="IPR000847">
    <property type="entry name" value="LysR_HTH_N"/>
</dbReference>
<dbReference type="SUPFAM" id="SSF46785">
    <property type="entry name" value="Winged helix' DNA-binding domain"/>
    <property type="match status" value="1"/>
</dbReference>
<dbReference type="CDD" id="cd08420">
    <property type="entry name" value="PBP2_CysL_like"/>
    <property type="match status" value="1"/>
</dbReference>
<gene>
    <name evidence="6" type="ORF">GPX89_01395</name>
</gene>